<gene>
    <name evidence="1" type="ORF">BDCG_09469</name>
</gene>
<proteinExistence type="predicted"/>
<name>A0ABP2ERA6_AJEDR</name>
<dbReference type="RefSeq" id="XP_045273797.1">
    <property type="nucleotide sequence ID" value="XM_045425261.1"/>
</dbReference>
<dbReference type="Proteomes" id="UP000002039">
    <property type="component" value="Unassembled WGS sequence"/>
</dbReference>
<protein>
    <submittedName>
        <fullName evidence="1">Uncharacterized protein</fullName>
    </submittedName>
</protein>
<keyword evidence="2" id="KW-1185">Reference proteome</keyword>
<evidence type="ECO:0000313" key="1">
    <source>
        <dbReference type="EMBL" id="EEQ86200.1"/>
    </source>
</evidence>
<reference evidence="2" key="1">
    <citation type="journal article" date="2015" name="PLoS Genet.">
        <title>The dynamic genome and transcriptome of the human fungal pathogen Blastomyces and close relative Emmonsia.</title>
        <authorList>
            <person name="Munoz J.F."/>
            <person name="Gauthier G.M."/>
            <person name="Desjardins C.A."/>
            <person name="Gallo J.E."/>
            <person name="Holder J."/>
            <person name="Sullivan T.D."/>
            <person name="Marty A.J."/>
            <person name="Carmen J.C."/>
            <person name="Chen Z."/>
            <person name="Ding L."/>
            <person name="Gujja S."/>
            <person name="Magrini V."/>
            <person name="Misas E."/>
            <person name="Mitreva M."/>
            <person name="Priest M."/>
            <person name="Saif S."/>
            <person name="Whiston E.A."/>
            <person name="Young S."/>
            <person name="Zeng Q."/>
            <person name="Goldman W.E."/>
            <person name="Mardis E.R."/>
            <person name="Taylor J.W."/>
            <person name="McEwen J.G."/>
            <person name="Clay O.K."/>
            <person name="Klein B.S."/>
            <person name="Cuomo C.A."/>
        </authorList>
    </citation>
    <scope>NUCLEOTIDE SEQUENCE [LARGE SCALE GENOMIC DNA]</scope>
    <source>
        <strain evidence="2">ER-3 / ATCC MYA-2586</strain>
    </source>
</reference>
<organism evidence="1 2">
    <name type="scientific">Ajellomyces dermatitidis (strain ER-3 / ATCC MYA-2586)</name>
    <name type="common">Blastomyces dermatitidis</name>
    <dbReference type="NCBI Taxonomy" id="559297"/>
    <lineage>
        <taxon>Eukaryota</taxon>
        <taxon>Fungi</taxon>
        <taxon>Dikarya</taxon>
        <taxon>Ascomycota</taxon>
        <taxon>Pezizomycotina</taxon>
        <taxon>Eurotiomycetes</taxon>
        <taxon>Eurotiomycetidae</taxon>
        <taxon>Onygenales</taxon>
        <taxon>Ajellomycetaceae</taxon>
        <taxon>Blastomyces</taxon>
    </lineage>
</organism>
<accession>A0ABP2ERA6</accession>
<sequence length="193" mass="21730">MTTQIFSLPESDLRRAATESKRVRDHNEKWALGSRDPNFTPLGQKIENPAYTRIRPMLSQGSRACKSRRHLNQSDINKSFAAQRAHFSYIVDQVLYDDHNISDSSTDSDHAPDHSEAVNDPNIFYSFDAPTGPSQGTDILSAALANAVKKFEKKETENLAREYEFVAIEETSNSHGDGYLADDDFEFISRADL</sequence>
<dbReference type="GeneID" id="69030883"/>
<dbReference type="EMBL" id="EQ999987">
    <property type="protein sequence ID" value="EEQ86200.1"/>
    <property type="molecule type" value="Genomic_DNA"/>
</dbReference>
<evidence type="ECO:0000313" key="2">
    <source>
        <dbReference type="Proteomes" id="UP000002039"/>
    </source>
</evidence>